<reference evidence="14" key="1">
    <citation type="submission" date="2021-01" db="EMBL/GenBank/DDBJ databases">
        <authorList>
            <person name="Zahm M."/>
            <person name="Roques C."/>
            <person name="Cabau C."/>
            <person name="Klopp C."/>
            <person name="Donnadieu C."/>
            <person name="Jouanno E."/>
            <person name="Lampietro C."/>
            <person name="Louis A."/>
            <person name="Herpin A."/>
            <person name="Echchiki A."/>
            <person name="Berthelot C."/>
            <person name="Parey E."/>
            <person name="Roest-Crollius H."/>
            <person name="Braasch I."/>
            <person name="Postlethwait J."/>
            <person name="Bobe J."/>
            <person name="Montfort J."/>
            <person name="Bouchez O."/>
            <person name="Begum T."/>
            <person name="Mejri S."/>
            <person name="Adams A."/>
            <person name="Chen W.-J."/>
            <person name="Guiguen Y."/>
        </authorList>
    </citation>
    <scope>NUCLEOTIDE SEQUENCE</scope>
    <source>
        <tissue evidence="14">Blood</tissue>
    </source>
</reference>
<dbReference type="GO" id="GO:0005789">
    <property type="term" value="C:endoplasmic reticulum membrane"/>
    <property type="evidence" value="ECO:0007669"/>
    <property type="project" value="UniProtKB-SubCell"/>
</dbReference>
<dbReference type="GO" id="GO:0008017">
    <property type="term" value="F:microtubule binding"/>
    <property type="evidence" value="ECO:0007669"/>
    <property type="project" value="TreeGrafter"/>
</dbReference>
<evidence type="ECO:0000256" key="11">
    <source>
        <dbReference type="ARBA" id="ARBA00037282"/>
    </source>
</evidence>
<comment type="caution">
    <text evidence="14">The sequence shown here is derived from an EMBL/GenBank/DDBJ whole genome shotgun (WGS) entry which is preliminary data.</text>
</comment>
<comment type="subcellular location">
    <subcellularLocation>
        <location evidence="1">Endoplasmic reticulum membrane</location>
        <topology evidence="1">Multi-pass membrane protein</topology>
    </subcellularLocation>
    <subcellularLocation>
        <location evidence="12">Membrane</location>
        <topology evidence="12">Multi-pass membrane protein</topology>
    </subcellularLocation>
</comment>
<evidence type="ECO:0000256" key="3">
    <source>
        <dbReference type="ARBA" id="ARBA00022618"/>
    </source>
</evidence>
<evidence type="ECO:0000256" key="6">
    <source>
        <dbReference type="ARBA" id="ARBA00022776"/>
    </source>
</evidence>
<feature type="transmembrane region" description="Helical" evidence="12">
    <location>
        <begin position="36"/>
        <end position="54"/>
    </location>
</feature>
<dbReference type="PANTHER" id="PTHR12300:SF39">
    <property type="entry name" value="RECEPTOR EXPRESSION-ENHANCING PROTEIN 3"/>
    <property type="match status" value="1"/>
</dbReference>
<keyword evidence="10" id="KW-0131">Cell cycle</keyword>
<keyword evidence="15" id="KW-1185">Reference proteome</keyword>
<gene>
    <name evidence="14" type="ORF">AGOR_G00200820</name>
</gene>
<evidence type="ECO:0000256" key="10">
    <source>
        <dbReference type="ARBA" id="ARBA00023306"/>
    </source>
</evidence>
<dbReference type="GO" id="GO:0071782">
    <property type="term" value="C:endoplasmic reticulum tubular network"/>
    <property type="evidence" value="ECO:0007669"/>
    <property type="project" value="TreeGrafter"/>
</dbReference>
<dbReference type="GO" id="GO:0071786">
    <property type="term" value="P:endoplasmic reticulum tubular network organization"/>
    <property type="evidence" value="ECO:0007669"/>
    <property type="project" value="TreeGrafter"/>
</dbReference>
<dbReference type="Proteomes" id="UP000829720">
    <property type="component" value="Unassembled WGS sequence"/>
</dbReference>
<feature type="region of interest" description="Disordered" evidence="13">
    <location>
        <begin position="157"/>
        <end position="217"/>
    </location>
</feature>
<evidence type="ECO:0000256" key="7">
    <source>
        <dbReference type="ARBA" id="ARBA00022824"/>
    </source>
</evidence>
<keyword evidence="4 12" id="KW-0812">Transmembrane</keyword>
<evidence type="ECO:0000313" key="15">
    <source>
        <dbReference type="Proteomes" id="UP000829720"/>
    </source>
</evidence>
<dbReference type="AlphaFoldDB" id="A0A8T3CWW2"/>
<dbReference type="EMBL" id="JAERUA010000019">
    <property type="protein sequence ID" value="KAI1886928.1"/>
    <property type="molecule type" value="Genomic_DNA"/>
</dbReference>
<evidence type="ECO:0000256" key="12">
    <source>
        <dbReference type="RuleBase" id="RU362006"/>
    </source>
</evidence>
<comment type="similarity">
    <text evidence="2 12">Belongs to the DP1 family.</text>
</comment>
<name>A0A8T3CWW2_9TELE</name>
<sequence>MVSWMISRAVVLIFGTLYPAYYSYKAVKTKNVKEYVRWMMYWIVFALYTVVETITDLTVAWFPLYYEIKIAFVIWLLSPYTRGASLIYRKCLHPLLSSKEREIDDYIVQAKERSYETMMNFGKQGLSIAATAAVSAAVKGQGAITERLRSFSMHDLSQIDHSDPPNQLYPGYSNPGRRARNPNVADDEYYPDEQEDEEMEGTFSEDEAVTQRGLRRSQTVKLTRSKVRREVRYGSLRIKGRRRPALTSVNYAL</sequence>
<evidence type="ECO:0000256" key="9">
    <source>
        <dbReference type="ARBA" id="ARBA00023136"/>
    </source>
</evidence>
<proteinExistence type="inferred from homology"/>
<organism evidence="14 15">
    <name type="scientific">Albula goreensis</name>
    <dbReference type="NCBI Taxonomy" id="1534307"/>
    <lineage>
        <taxon>Eukaryota</taxon>
        <taxon>Metazoa</taxon>
        <taxon>Chordata</taxon>
        <taxon>Craniata</taxon>
        <taxon>Vertebrata</taxon>
        <taxon>Euteleostomi</taxon>
        <taxon>Actinopterygii</taxon>
        <taxon>Neopterygii</taxon>
        <taxon>Teleostei</taxon>
        <taxon>Albuliformes</taxon>
        <taxon>Albulidae</taxon>
        <taxon>Albula</taxon>
    </lineage>
</organism>
<keyword evidence="8 12" id="KW-1133">Transmembrane helix</keyword>
<dbReference type="PANTHER" id="PTHR12300">
    <property type="entry name" value="HVA22-LIKE PROTEINS"/>
    <property type="match status" value="1"/>
</dbReference>
<keyword evidence="9 12" id="KW-0472">Membrane</keyword>
<dbReference type="GO" id="GO:0051301">
    <property type="term" value="P:cell division"/>
    <property type="evidence" value="ECO:0007669"/>
    <property type="project" value="UniProtKB-KW"/>
</dbReference>
<evidence type="ECO:0000256" key="5">
    <source>
        <dbReference type="ARBA" id="ARBA00022701"/>
    </source>
</evidence>
<accession>A0A8T3CWW2</accession>
<dbReference type="Pfam" id="PF03134">
    <property type="entry name" value="TB2_DP1_HVA22"/>
    <property type="match status" value="1"/>
</dbReference>
<feature type="compositionally biased region" description="Acidic residues" evidence="13">
    <location>
        <begin position="185"/>
        <end position="208"/>
    </location>
</feature>
<keyword evidence="3" id="KW-0132">Cell division</keyword>
<evidence type="ECO:0000256" key="4">
    <source>
        <dbReference type="ARBA" id="ARBA00022692"/>
    </source>
</evidence>
<dbReference type="InterPro" id="IPR004345">
    <property type="entry name" value="TB2_DP1_HVA22"/>
</dbReference>
<keyword evidence="6" id="KW-0498">Mitosis</keyword>
<evidence type="ECO:0000313" key="14">
    <source>
        <dbReference type="EMBL" id="KAI1886928.1"/>
    </source>
</evidence>
<keyword evidence="5" id="KW-0493">Microtubule</keyword>
<feature type="transmembrane region" description="Helical" evidence="12">
    <location>
        <begin position="6"/>
        <end position="24"/>
    </location>
</feature>
<keyword evidence="7" id="KW-0256">Endoplasmic reticulum</keyword>
<dbReference type="GO" id="GO:0005881">
    <property type="term" value="C:cytoplasmic microtubule"/>
    <property type="evidence" value="ECO:0007669"/>
    <property type="project" value="TreeGrafter"/>
</dbReference>
<protein>
    <recommendedName>
        <fullName evidence="12">Receptor expression-enhancing protein</fullName>
    </recommendedName>
</protein>
<evidence type="ECO:0000256" key="13">
    <source>
        <dbReference type="SAM" id="MobiDB-lite"/>
    </source>
</evidence>
<evidence type="ECO:0000256" key="1">
    <source>
        <dbReference type="ARBA" id="ARBA00004477"/>
    </source>
</evidence>
<dbReference type="OrthoDB" id="434647at2759"/>
<comment type="function">
    <text evidence="11">Microtubule-binding protein required to ensure proper cell division and nuclear envelope reassembly by sequestering the endoplasmic reticulum away from chromosomes during mitosis. Probably acts by clearing the endoplasmic reticulum membrane from metaphase chromosomes.</text>
</comment>
<evidence type="ECO:0000256" key="8">
    <source>
        <dbReference type="ARBA" id="ARBA00022989"/>
    </source>
</evidence>
<evidence type="ECO:0000256" key="2">
    <source>
        <dbReference type="ARBA" id="ARBA00008573"/>
    </source>
</evidence>